<dbReference type="PANTHER" id="PTHR12526">
    <property type="entry name" value="GLYCOSYLTRANSFERASE"/>
    <property type="match status" value="1"/>
</dbReference>
<protein>
    <submittedName>
        <fullName evidence="3">Glycosyl transferase, group 1 family protein</fullName>
    </submittedName>
</protein>
<feature type="domain" description="Glycosyltransferase subfamily 4-like N-terminal" evidence="2">
    <location>
        <begin position="17"/>
        <end position="166"/>
    </location>
</feature>
<evidence type="ECO:0000313" key="4">
    <source>
        <dbReference type="Proteomes" id="UP000008808"/>
    </source>
</evidence>
<dbReference type="STRING" id="314225.ELI_12235"/>
<keyword evidence="3" id="KW-0808">Transferase</keyword>
<feature type="domain" description="Glycosyl transferase family 1" evidence="1">
    <location>
        <begin position="204"/>
        <end position="343"/>
    </location>
</feature>
<evidence type="ECO:0000259" key="1">
    <source>
        <dbReference type="Pfam" id="PF00534"/>
    </source>
</evidence>
<dbReference type="InterPro" id="IPR001296">
    <property type="entry name" value="Glyco_trans_1"/>
</dbReference>
<dbReference type="KEGG" id="eli:ELI_12235"/>
<dbReference type="Proteomes" id="UP000008808">
    <property type="component" value="Chromosome"/>
</dbReference>
<sequence length="395" mass="43349">MSLRILHIIGDSNPAMGGAIEGVLRLGDAYRALGHSQHLLTLDDPSDPWVAACPSPIAAMGRPGPRKRFYPVRAIRWLRRHAREFDGVVVDGLWNGSTLAARRVLPGSGIAYCVFPHGMLDPWFRQSQPRKEWVKRRLFRVNEGPLLRGAEAVLFTTGRECELAAQSWPGWHGMAEKVIGFGTGEPPPETGEMHSAFRAAVPDMKTRPYLLFLSRIHPKKGCEILLEGFAAQRDLRDRQLVMAGPGDTDYVASLQALADRLGIGDRVVWPGMLAGDAKWGALYGADAMVLTSYQENFGVVVAEALACRTPVIISDQVNICTEVQQADAGIVCRPETTSVAEALGGFAAMSERERSDMTLRGRALFARAFSMRETAARLIDLFADSAEMEKQLSYS</sequence>
<name>Q2N702_ERYLH</name>
<evidence type="ECO:0000313" key="3">
    <source>
        <dbReference type="EMBL" id="ABC64539.1"/>
    </source>
</evidence>
<evidence type="ECO:0000259" key="2">
    <source>
        <dbReference type="Pfam" id="PF13579"/>
    </source>
</evidence>
<dbReference type="HOGENOM" id="CLU_009583_2_1_5"/>
<dbReference type="SUPFAM" id="SSF53756">
    <property type="entry name" value="UDP-Glycosyltransferase/glycogen phosphorylase"/>
    <property type="match status" value="1"/>
</dbReference>
<gene>
    <name evidence="3" type="ordered locus">ELI_12235</name>
</gene>
<dbReference type="CAZy" id="GT4">
    <property type="family name" value="Glycosyltransferase Family 4"/>
</dbReference>
<dbReference type="AlphaFoldDB" id="Q2N702"/>
<accession>Q2N702</accession>
<dbReference type="Gene3D" id="3.40.50.2000">
    <property type="entry name" value="Glycogen Phosphorylase B"/>
    <property type="match status" value="2"/>
</dbReference>
<dbReference type="RefSeq" id="WP_011415361.1">
    <property type="nucleotide sequence ID" value="NC_007722.1"/>
</dbReference>
<dbReference type="PANTHER" id="PTHR12526:SF636">
    <property type="entry name" value="BLL3647 PROTEIN"/>
    <property type="match status" value="1"/>
</dbReference>
<reference evidence="4" key="1">
    <citation type="journal article" date="2009" name="J. Bacteriol.">
        <title>Complete genome sequence of Erythrobacter litoralis HTCC2594.</title>
        <authorList>
            <person name="Oh H.M."/>
            <person name="Giovannoni S.J."/>
            <person name="Ferriera S."/>
            <person name="Johnson J."/>
            <person name="Cho J.C."/>
        </authorList>
    </citation>
    <scope>NUCLEOTIDE SEQUENCE [LARGE SCALE GENOMIC DNA]</scope>
    <source>
        <strain evidence="4">HTCC2594</strain>
    </source>
</reference>
<dbReference type="InterPro" id="IPR028098">
    <property type="entry name" value="Glyco_trans_4-like_N"/>
</dbReference>
<dbReference type="Pfam" id="PF13579">
    <property type="entry name" value="Glyco_trans_4_4"/>
    <property type="match status" value="1"/>
</dbReference>
<dbReference type="Pfam" id="PF00534">
    <property type="entry name" value="Glycos_transf_1"/>
    <property type="match status" value="1"/>
</dbReference>
<keyword evidence="4" id="KW-1185">Reference proteome</keyword>
<dbReference type="eggNOG" id="COG0438">
    <property type="taxonomic scope" value="Bacteria"/>
</dbReference>
<dbReference type="OrthoDB" id="9790710at2"/>
<dbReference type="GO" id="GO:0016757">
    <property type="term" value="F:glycosyltransferase activity"/>
    <property type="evidence" value="ECO:0007669"/>
    <property type="project" value="InterPro"/>
</dbReference>
<proteinExistence type="predicted"/>
<dbReference type="EMBL" id="CP000157">
    <property type="protein sequence ID" value="ABC64539.1"/>
    <property type="molecule type" value="Genomic_DNA"/>
</dbReference>
<organism evidence="3 4">
    <name type="scientific">Erythrobacter litoralis (strain HTCC2594)</name>
    <dbReference type="NCBI Taxonomy" id="314225"/>
    <lineage>
        <taxon>Bacteria</taxon>
        <taxon>Pseudomonadati</taxon>
        <taxon>Pseudomonadota</taxon>
        <taxon>Alphaproteobacteria</taxon>
        <taxon>Sphingomonadales</taxon>
        <taxon>Erythrobacteraceae</taxon>
        <taxon>Erythrobacter/Porphyrobacter group</taxon>
        <taxon>Erythrobacter</taxon>
    </lineage>
</organism>